<protein>
    <submittedName>
        <fullName evidence="2">Uncharacterized protein</fullName>
    </submittedName>
</protein>
<organism evidence="2 3">
    <name type="scientific">Aldrovandia affinis</name>
    <dbReference type="NCBI Taxonomy" id="143900"/>
    <lineage>
        <taxon>Eukaryota</taxon>
        <taxon>Metazoa</taxon>
        <taxon>Chordata</taxon>
        <taxon>Craniata</taxon>
        <taxon>Vertebrata</taxon>
        <taxon>Euteleostomi</taxon>
        <taxon>Actinopterygii</taxon>
        <taxon>Neopterygii</taxon>
        <taxon>Teleostei</taxon>
        <taxon>Notacanthiformes</taxon>
        <taxon>Halosauridae</taxon>
        <taxon>Aldrovandia</taxon>
    </lineage>
</organism>
<reference evidence="2" key="1">
    <citation type="journal article" date="2023" name="Science">
        <title>Genome structures resolve the early diversification of teleost fishes.</title>
        <authorList>
            <person name="Parey E."/>
            <person name="Louis A."/>
            <person name="Montfort J."/>
            <person name="Bouchez O."/>
            <person name="Roques C."/>
            <person name="Iampietro C."/>
            <person name="Lluch J."/>
            <person name="Castinel A."/>
            <person name="Donnadieu C."/>
            <person name="Desvignes T."/>
            <person name="Floi Bucao C."/>
            <person name="Jouanno E."/>
            <person name="Wen M."/>
            <person name="Mejri S."/>
            <person name="Dirks R."/>
            <person name="Jansen H."/>
            <person name="Henkel C."/>
            <person name="Chen W.J."/>
            <person name="Zahm M."/>
            <person name="Cabau C."/>
            <person name="Klopp C."/>
            <person name="Thompson A.W."/>
            <person name="Robinson-Rechavi M."/>
            <person name="Braasch I."/>
            <person name="Lecointre G."/>
            <person name="Bobe J."/>
            <person name="Postlethwait J.H."/>
            <person name="Berthelot C."/>
            <person name="Roest Crollius H."/>
            <person name="Guiguen Y."/>
        </authorList>
    </citation>
    <scope>NUCLEOTIDE SEQUENCE</scope>
    <source>
        <strain evidence="2">NC1722</strain>
    </source>
</reference>
<feature type="region of interest" description="Disordered" evidence="1">
    <location>
        <begin position="1"/>
        <end position="46"/>
    </location>
</feature>
<dbReference type="Proteomes" id="UP001221898">
    <property type="component" value="Unassembled WGS sequence"/>
</dbReference>
<proteinExistence type="predicted"/>
<dbReference type="EMBL" id="JAINUG010000125">
    <property type="protein sequence ID" value="KAJ8394504.1"/>
    <property type="molecule type" value="Genomic_DNA"/>
</dbReference>
<dbReference type="AlphaFoldDB" id="A0AAD7S202"/>
<evidence type="ECO:0000256" key="1">
    <source>
        <dbReference type="SAM" id="MobiDB-lite"/>
    </source>
</evidence>
<feature type="region of interest" description="Disordered" evidence="1">
    <location>
        <begin position="105"/>
        <end position="137"/>
    </location>
</feature>
<feature type="compositionally biased region" description="Pro residues" evidence="1">
    <location>
        <begin position="128"/>
        <end position="137"/>
    </location>
</feature>
<evidence type="ECO:0000313" key="3">
    <source>
        <dbReference type="Proteomes" id="UP001221898"/>
    </source>
</evidence>
<comment type="caution">
    <text evidence="2">The sequence shown here is derived from an EMBL/GenBank/DDBJ whole genome shotgun (WGS) entry which is preliminary data.</text>
</comment>
<keyword evidence="3" id="KW-1185">Reference proteome</keyword>
<sequence length="137" mass="15231">MFNSAVSYQEIEKRERPLTRVRAKPHKRDCDGSSRPSTQEQPRTPVHCSHLGLCHKVPRSHFTAHNGHQGDCTSGAAHENADALSRRDALWCHCPTLPVGAEEGDVWHTAGRGEGSSNRREVPDRTLTPPPSHIWTS</sequence>
<accession>A0AAD7S202</accession>
<gene>
    <name evidence="2" type="ORF">AAFF_G00045140</name>
</gene>
<evidence type="ECO:0000313" key="2">
    <source>
        <dbReference type="EMBL" id="KAJ8394504.1"/>
    </source>
</evidence>
<name>A0AAD7S202_9TELE</name>